<keyword evidence="4" id="KW-0479">Metal-binding</keyword>
<dbReference type="InterPro" id="IPR058240">
    <property type="entry name" value="rSAM_sf"/>
</dbReference>
<proteinExistence type="predicted"/>
<comment type="cofactor">
    <cofactor evidence="1">
        <name>[4Fe-4S] cluster</name>
        <dbReference type="ChEBI" id="CHEBI:49883"/>
    </cofactor>
</comment>
<comment type="caution">
    <text evidence="7">The sequence shown here is derived from an EMBL/GenBank/DDBJ whole genome shotgun (WGS) entry which is preliminary data.</text>
</comment>
<keyword evidence="2" id="KW-0004">4Fe-4S</keyword>
<sequence>MVTGNAREALFYEKLGDGSVSCRLCPNFCLIRDGASGRCMVRRNVSGTLLALSYGNTVTVALDPIEKKPLYHFLPGSTILSIGPNGCTLTCDHCQNWRISQEEA</sequence>
<evidence type="ECO:0000313" key="7">
    <source>
        <dbReference type="EMBL" id="HER44215.1"/>
    </source>
</evidence>
<organism evidence="7">
    <name type="scientific">Eiseniibacteriota bacterium</name>
    <dbReference type="NCBI Taxonomy" id="2212470"/>
    <lineage>
        <taxon>Bacteria</taxon>
        <taxon>Candidatus Eiseniibacteriota</taxon>
    </lineage>
</organism>
<dbReference type="PANTHER" id="PTHR30352">
    <property type="entry name" value="PYRUVATE FORMATE-LYASE-ACTIVATING ENZYME"/>
    <property type="match status" value="1"/>
</dbReference>
<dbReference type="GO" id="GO:0046872">
    <property type="term" value="F:metal ion binding"/>
    <property type="evidence" value="ECO:0007669"/>
    <property type="project" value="UniProtKB-KW"/>
</dbReference>
<protein>
    <recommendedName>
        <fullName evidence="8">AmmeMemoRadiSam system radical SAM enzyme</fullName>
    </recommendedName>
</protein>
<evidence type="ECO:0000256" key="3">
    <source>
        <dbReference type="ARBA" id="ARBA00022691"/>
    </source>
</evidence>
<dbReference type="SUPFAM" id="SSF102114">
    <property type="entry name" value="Radical SAM enzymes"/>
    <property type="match status" value="1"/>
</dbReference>
<keyword evidence="5" id="KW-0408">Iron</keyword>
<evidence type="ECO:0008006" key="8">
    <source>
        <dbReference type="Google" id="ProtNLM"/>
    </source>
</evidence>
<keyword evidence="6" id="KW-0411">Iron-sulfur</keyword>
<dbReference type="EMBL" id="DSEC01000507">
    <property type="protein sequence ID" value="HER44215.1"/>
    <property type="molecule type" value="Genomic_DNA"/>
</dbReference>
<accession>A0A7V2AVU9</accession>
<dbReference type="GO" id="GO:0051539">
    <property type="term" value="F:4 iron, 4 sulfur cluster binding"/>
    <property type="evidence" value="ECO:0007669"/>
    <property type="project" value="UniProtKB-KW"/>
</dbReference>
<evidence type="ECO:0000256" key="1">
    <source>
        <dbReference type="ARBA" id="ARBA00001966"/>
    </source>
</evidence>
<feature type="non-terminal residue" evidence="7">
    <location>
        <position position="104"/>
    </location>
</feature>
<gene>
    <name evidence="7" type="ORF">ENO08_07125</name>
</gene>
<dbReference type="PANTHER" id="PTHR30352:SF5">
    <property type="entry name" value="PYRUVATE FORMATE-LYASE 1-ACTIVATING ENZYME"/>
    <property type="match status" value="1"/>
</dbReference>
<evidence type="ECO:0000256" key="6">
    <source>
        <dbReference type="ARBA" id="ARBA00023014"/>
    </source>
</evidence>
<dbReference type="InterPro" id="IPR034457">
    <property type="entry name" value="Organic_radical-activating"/>
</dbReference>
<evidence type="ECO:0000256" key="4">
    <source>
        <dbReference type="ARBA" id="ARBA00022723"/>
    </source>
</evidence>
<keyword evidence="3" id="KW-0949">S-adenosyl-L-methionine</keyword>
<reference evidence="7" key="1">
    <citation type="journal article" date="2020" name="mSystems">
        <title>Genome- and Community-Level Interaction Insights into Carbon Utilization and Element Cycling Functions of Hydrothermarchaeota in Hydrothermal Sediment.</title>
        <authorList>
            <person name="Zhou Z."/>
            <person name="Liu Y."/>
            <person name="Xu W."/>
            <person name="Pan J."/>
            <person name="Luo Z.H."/>
            <person name="Li M."/>
        </authorList>
    </citation>
    <scope>NUCLEOTIDE SEQUENCE [LARGE SCALE GENOMIC DNA]</scope>
    <source>
        <strain evidence="7">SpSt-1233</strain>
    </source>
</reference>
<dbReference type="AlphaFoldDB" id="A0A7V2AVU9"/>
<evidence type="ECO:0000256" key="5">
    <source>
        <dbReference type="ARBA" id="ARBA00023004"/>
    </source>
</evidence>
<evidence type="ECO:0000256" key="2">
    <source>
        <dbReference type="ARBA" id="ARBA00022485"/>
    </source>
</evidence>
<name>A0A7V2AVU9_UNCEI</name>
<dbReference type="Proteomes" id="UP000886069">
    <property type="component" value="Unassembled WGS sequence"/>
</dbReference>